<dbReference type="InterPro" id="IPR016024">
    <property type="entry name" value="ARM-type_fold"/>
</dbReference>
<feature type="transmembrane region" description="Helical" evidence="8">
    <location>
        <begin position="493"/>
        <end position="513"/>
    </location>
</feature>
<evidence type="ECO:0000256" key="5">
    <source>
        <dbReference type="ARBA" id="ARBA00023133"/>
    </source>
</evidence>
<dbReference type="CDD" id="cd13957">
    <property type="entry name" value="PT_UbiA_Cox10"/>
    <property type="match status" value="1"/>
</dbReference>
<dbReference type="Proteomes" id="UP000290809">
    <property type="component" value="Unassembled WGS sequence"/>
</dbReference>
<keyword evidence="5" id="KW-0350">Heme biosynthesis</keyword>
<dbReference type="PANTHER" id="PTHR43448">
    <property type="entry name" value="PROTOHEME IX FARNESYLTRANSFERASE, MITOCHONDRIAL"/>
    <property type="match status" value="1"/>
</dbReference>
<dbReference type="InterPro" id="IPR044878">
    <property type="entry name" value="UbiA_sf"/>
</dbReference>
<feature type="transmembrane region" description="Helical" evidence="8">
    <location>
        <begin position="367"/>
        <end position="391"/>
    </location>
</feature>
<dbReference type="InterPro" id="IPR011989">
    <property type="entry name" value="ARM-like"/>
</dbReference>
<evidence type="ECO:0000256" key="6">
    <source>
        <dbReference type="ARBA" id="ARBA00023136"/>
    </source>
</evidence>
<dbReference type="Gene3D" id="1.10.357.140">
    <property type="entry name" value="UbiA prenyltransferase"/>
    <property type="match status" value="1"/>
</dbReference>
<evidence type="ECO:0000256" key="3">
    <source>
        <dbReference type="ARBA" id="ARBA00022692"/>
    </source>
</evidence>
<proteinExistence type="predicted"/>
<dbReference type="Pfam" id="PF01040">
    <property type="entry name" value="UbiA"/>
    <property type="match status" value="1"/>
</dbReference>
<evidence type="ECO:0000313" key="9">
    <source>
        <dbReference type="EMBL" id="RTG84652.1"/>
    </source>
</evidence>
<keyword evidence="4 8" id="KW-1133">Transmembrane helix</keyword>
<dbReference type="Gene3D" id="1.25.10.10">
    <property type="entry name" value="Leucine-rich Repeat Variant"/>
    <property type="match status" value="1"/>
</dbReference>
<dbReference type="GO" id="GO:0008495">
    <property type="term" value="F:protoheme IX farnesyltransferase activity"/>
    <property type="evidence" value="ECO:0007669"/>
    <property type="project" value="InterPro"/>
</dbReference>
<dbReference type="GO" id="GO:0016020">
    <property type="term" value="C:membrane"/>
    <property type="evidence" value="ECO:0007669"/>
    <property type="project" value="UniProtKB-SubCell"/>
</dbReference>
<comment type="caution">
    <text evidence="9">The sequence shown here is derived from an EMBL/GenBank/DDBJ whole genome shotgun (WGS) entry which is preliminary data.</text>
</comment>
<organism evidence="9 10">
    <name type="scientific">Schistosoma bovis</name>
    <name type="common">Blood fluke</name>
    <dbReference type="NCBI Taxonomy" id="6184"/>
    <lineage>
        <taxon>Eukaryota</taxon>
        <taxon>Metazoa</taxon>
        <taxon>Spiralia</taxon>
        <taxon>Lophotrochozoa</taxon>
        <taxon>Platyhelminthes</taxon>
        <taxon>Trematoda</taxon>
        <taxon>Digenea</taxon>
        <taxon>Strigeidida</taxon>
        <taxon>Schistosomatoidea</taxon>
        <taxon>Schistosomatidae</taxon>
        <taxon>Schistosoma</taxon>
    </lineage>
</organism>
<evidence type="ECO:0000256" key="1">
    <source>
        <dbReference type="ARBA" id="ARBA00004141"/>
    </source>
</evidence>
<keyword evidence="10" id="KW-1185">Reference proteome</keyword>
<evidence type="ECO:0000256" key="7">
    <source>
        <dbReference type="ARBA" id="ARBA00030253"/>
    </source>
</evidence>
<evidence type="ECO:0000256" key="4">
    <source>
        <dbReference type="ARBA" id="ARBA00022989"/>
    </source>
</evidence>
<dbReference type="AlphaFoldDB" id="A0A430QAC2"/>
<feature type="transmembrane region" description="Helical" evidence="8">
    <location>
        <begin position="449"/>
        <end position="473"/>
    </location>
</feature>
<keyword evidence="2" id="KW-0808">Transferase</keyword>
<dbReference type="GO" id="GO:0006784">
    <property type="term" value="P:heme A biosynthetic process"/>
    <property type="evidence" value="ECO:0007669"/>
    <property type="project" value="TreeGrafter"/>
</dbReference>
<accession>A0A430QAC2</accession>
<dbReference type="InterPro" id="IPR006369">
    <property type="entry name" value="Protohaem_IX_farnesylTrfase"/>
</dbReference>
<dbReference type="EMBL" id="QMKO01002129">
    <property type="protein sequence ID" value="RTG84652.1"/>
    <property type="molecule type" value="Genomic_DNA"/>
</dbReference>
<evidence type="ECO:0000256" key="8">
    <source>
        <dbReference type="SAM" id="Phobius"/>
    </source>
</evidence>
<name>A0A430QAC2_SCHBO</name>
<keyword evidence="6 8" id="KW-0472">Membrane</keyword>
<protein>
    <recommendedName>
        <fullName evidence="7">Heme O synthase</fullName>
    </recommendedName>
</protein>
<feature type="transmembrane region" description="Helical" evidence="8">
    <location>
        <begin position="328"/>
        <end position="347"/>
    </location>
</feature>
<evidence type="ECO:0000313" key="10">
    <source>
        <dbReference type="Proteomes" id="UP000290809"/>
    </source>
</evidence>
<keyword evidence="3 8" id="KW-0812">Transmembrane</keyword>
<dbReference type="GO" id="GO:0005739">
    <property type="term" value="C:mitochondrion"/>
    <property type="evidence" value="ECO:0007669"/>
    <property type="project" value="TreeGrafter"/>
</dbReference>
<reference evidence="9 10" key="1">
    <citation type="journal article" date="2019" name="PLoS Pathog.">
        <title>Genome sequence of the bovine parasite Schistosoma bovis Tanzania.</title>
        <authorList>
            <person name="Oey H."/>
            <person name="Zakrzewski M."/>
            <person name="Gobert G."/>
            <person name="Gravermann K."/>
            <person name="Stoye J."/>
            <person name="Jones M."/>
            <person name="Mcmanus D."/>
            <person name="Krause L."/>
        </authorList>
    </citation>
    <scope>NUCLEOTIDE SEQUENCE [LARGE SCALE GENOMIC DNA]</scope>
    <source>
        <strain evidence="9 10">TAN1997</strain>
    </source>
</reference>
<feature type="transmembrane region" description="Helical" evidence="8">
    <location>
        <begin position="426"/>
        <end position="443"/>
    </location>
</feature>
<gene>
    <name evidence="9" type="ORF">DC041_0003233</name>
</gene>
<dbReference type="PANTHER" id="PTHR43448:SF2">
    <property type="entry name" value="PROTOHEME IX FARNESYLTRANSFERASE, MITOCHONDRIAL"/>
    <property type="match status" value="1"/>
</dbReference>
<dbReference type="STRING" id="6184.A0A430QAC2"/>
<comment type="subcellular location">
    <subcellularLocation>
        <location evidence="1">Membrane</location>
        <topology evidence="1">Multi-pass membrane protein</topology>
    </subcellularLocation>
</comment>
<sequence length="521" mass="55931">MILANLANFCYDSRNGPQLRQLRVIDLFFDCILEPSSAWFKAAFQSGSNLKVDESEARLVEFALGGLSNLSASSPLNRQEILNHIHLPCIVACATSPDSTVVVHSLTIIIHLFTRCPNSEDFISLGTRFPAIIQIARQYSDTSTVDVECKNHFCTAEKSQSLGSTSVNKWVSSPLVASSSSFSPSTPCPTTMDLVLTQPPAVLLFKHYASIAAGLSKARLTGLVVSTALVGCGLAASTSMVSPEFLENCYSTTIYLALGTTLTSSAANSINQCLNLIIKFLPFEQIDPNFYMMELEEPGKSKPGRAALFALACTGSGLSLLYFGVNPLVTSLAAVNMLLYTCIYTPMKQISQVNTWVGAWVGAIPPLMGWAAATGQLQCGSIILACLLYVWQFPHFMALSWNMRSEYSKAGYAMTSIINPDLCKRVALRYSIASSLVCLAGAGCSALSLGPWAGCALGIGSLPANIGLIYYAWKFAKSNSNVADGSSAAARRLFRATLFHLPVVMITVLLGSYCSINSGHM</sequence>
<dbReference type="InterPro" id="IPR000537">
    <property type="entry name" value="UbiA_prenyltransferase"/>
</dbReference>
<evidence type="ECO:0000256" key="2">
    <source>
        <dbReference type="ARBA" id="ARBA00022679"/>
    </source>
</evidence>
<dbReference type="SUPFAM" id="SSF48371">
    <property type="entry name" value="ARM repeat"/>
    <property type="match status" value="1"/>
</dbReference>